<dbReference type="EMBL" id="BPLR01000966">
    <property type="protein sequence ID" value="GIY98789.1"/>
    <property type="molecule type" value="Genomic_DNA"/>
</dbReference>
<evidence type="ECO:0000313" key="2">
    <source>
        <dbReference type="Proteomes" id="UP001054945"/>
    </source>
</evidence>
<dbReference type="AlphaFoldDB" id="A0AAV4XXS3"/>
<accession>A0AAV4XXS3</accession>
<keyword evidence="2" id="KW-1185">Reference proteome</keyword>
<evidence type="ECO:0000313" key="1">
    <source>
        <dbReference type="EMBL" id="GIY98789.1"/>
    </source>
</evidence>
<proteinExistence type="predicted"/>
<dbReference type="Proteomes" id="UP001054945">
    <property type="component" value="Unassembled WGS sequence"/>
</dbReference>
<gene>
    <name evidence="1" type="ORF">CEXT_123201</name>
</gene>
<comment type="caution">
    <text evidence="1">The sequence shown here is derived from an EMBL/GenBank/DDBJ whole genome shotgun (WGS) entry which is preliminary data.</text>
</comment>
<name>A0AAV4XXS3_CAEEX</name>
<organism evidence="1 2">
    <name type="scientific">Caerostris extrusa</name>
    <name type="common">Bark spider</name>
    <name type="synonym">Caerostris bankana</name>
    <dbReference type="NCBI Taxonomy" id="172846"/>
    <lineage>
        <taxon>Eukaryota</taxon>
        <taxon>Metazoa</taxon>
        <taxon>Ecdysozoa</taxon>
        <taxon>Arthropoda</taxon>
        <taxon>Chelicerata</taxon>
        <taxon>Arachnida</taxon>
        <taxon>Araneae</taxon>
        <taxon>Araneomorphae</taxon>
        <taxon>Entelegynae</taxon>
        <taxon>Araneoidea</taxon>
        <taxon>Araneidae</taxon>
        <taxon>Caerostris</taxon>
    </lineage>
</organism>
<reference evidence="1 2" key="1">
    <citation type="submission" date="2021-06" db="EMBL/GenBank/DDBJ databases">
        <title>Caerostris extrusa draft genome.</title>
        <authorList>
            <person name="Kono N."/>
            <person name="Arakawa K."/>
        </authorList>
    </citation>
    <scope>NUCLEOTIDE SEQUENCE [LARGE SCALE GENOMIC DNA]</scope>
</reference>
<sequence length="144" mass="16367">MHKILNGIKDTRWKKKIKGNLGGRDLGWHEGVGINWVPLGTPERGCSQWKIGEEEEGKTTDAQHIILKYGQIGDLGIRHGQCFTNVVYTLLDLLEKHQTKQAGCLTSGKKIEENWNSRNFTLFRDCRMQKINLVVVAMPLALVR</sequence>
<protein>
    <submittedName>
        <fullName evidence="1">Uncharacterized protein</fullName>
    </submittedName>
</protein>